<dbReference type="GO" id="GO:0005634">
    <property type="term" value="C:nucleus"/>
    <property type="evidence" value="ECO:0007669"/>
    <property type="project" value="TreeGrafter"/>
</dbReference>
<evidence type="ECO:0000313" key="7">
    <source>
        <dbReference type="Proteomes" id="UP001222932"/>
    </source>
</evidence>
<dbReference type="GO" id="GO:1901911">
    <property type="term" value="P:adenosine 5'-(hexahydrogen pentaphosphate) catabolic process"/>
    <property type="evidence" value="ECO:0007669"/>
    <property type="project" value="TreeGrafter"/>
</dbReference>
<sequence>MKHTTPRHVAVAVPFCPATGRVLLITSRKHHNYWILPKGGVDDGETSGQAAAREAHEEAGLPAPRTVSDELSVQQPLAPPGKRQEIWHAHALEMATEELDASWLEQDERKRQWFTVTEAIKAIEKWGPLLEAEGDEDMSRGAPKKKAVKGDAMLRALQAFVVKYGWET</sequence>
<evidence type="ECO:0000259" key="5">
    <source>
        <dbReference type="PROSITE" id="PS51462"/>
    </source>
</evidence>
<dbReference type="PANTHER" id="PTHR12629">
    <property type="entry name" value="DIPHOSPHOINOSITOL POLYPHOSPHATE PHOSPHOHYDROLASE"/>
    <property type="match status" value="1"/>
</dbReference>
<reference evidence="6" key="2">
    <citation type="submission" date="2023-06" db="EMBL/GenBank/DDBJ databases">
        <authorList>
            <person name="Kobayashi Y."/>
            <person name="Kayamori A."/>
            <person name="Aoki K."/>
            <person name="Shiwa Y."/>
            <person name="Fujita N."/>
            <person name="Sugita T."/>
            <person name="Iwasaki W."/>
            <person name="Tanaka N."/>
            <person name="Takashima M."/>
        </authorList>
    </citation>
    <scope>NUCLEOTIDE SEQUENCE</scope>
    <source>
        <strain evidence="6">HIS016</strain>
    </source>
</reference>
<dbReference type="PANTHER" id="PTHR12629:SF0">
    <property type="entry name" value="DIPHOSPHOINOSITOL-POLYPHOSPHATE DIPHOSPHATASE"/>
    <property type="match status" value="1"/>
</dbReference>
<name>A0AAD3TRS3_9TREE</name>
<protein>
    <recommendedName>
        <fullName evidence="5">Nudix hydrolase domain-containing protein</fullName>
    </recommendedName>
</protein>
<dbReference type="Pfam" id="PF00293">
    <property type="entry name" value="NUDIX"/>
    <property type="match status" value="1"/>
</dbReference>
<dbReference type="GO" id="GO:1901909">
    <property type="term" value="P:diadenosine hexaphosphate catabolic process"/>
    <property type="evidence" value="ECO:0007669"/>
    <property type="project" value="TreeGrafter"/>
</dbReference>
<gene>
    <name evidence="6" type="ORF">CspeluHIS016_0204990</name>
</gene>
<dbReference type="InterPro" id="IPR020084">
    <property type="entry name" value="NUDIX_hydrolase_CS"/>
</dbReference>
<keyword evidence="2 3" id="KW-0378">Hydrolase</keyword>
<dbReference type="InterPro" id="IPR015797">
    <property type="entry name" value="NUDIX_hydrolase-like_dom_sf"/>
</dbReference>
<dbReference type="GO" id="GO:1901907">
    <property type="term" value="P:diadenosine pentaphosphate catabolic process"/>
    <property type="evidence" value="ECO:0007669"/>
    <property type="project" value="TreeGrafter"/>
</dbReference>
<dbReference type="EMBL" id="BTCM01000002">
    <property type="protein sequence ID" value="GMK55443.1"/>
    <property type="molecule type" value="Genomic_DNA"/>
</dbReference>
<dbReference type="InterPro" id="IPR000086">
    <property type="entry name" value="NUDIX_hydrolase_dom"/>
</dbReference>
<dbReference type="PRINTS" id="PR00502">
    <property type="entry name" value="NUDIXFAMILY"/>
</dbReference>
<comment type="similarity">
    <text evidence="3">Belongs to the Nudix hydrolase family.</text>
</comment>
<dbReference type="InterPro" id="IPR020476">
    <property type="entry name" value="Nudix_hydrolase"/>
</dbReference>
<organism evidence="6 7">
    <name type="scientific">Cutaneotrichosporon spelunceum</name>
    <dbReference type="NCBI Taxonomy" id="1672016"/>
    <lineage>
        <taxon>Eukaryota</taxon>
        <taxon>Fungi</taxon>
        <taxon>Dikarya</taxon>
        <taxon>Basidiomycota</taxon>
        <taxon>Agaricomycotina</taxon>
        <taxon>Tremellomycetes</taxon>
        <taxon>Trichosporonales</taxon>
        <taxon>Trichosporonaceae</taxon>
        <taxon>Cutaneotrichosporon</taxon>
    </lineage>
</organism>
<dbReference type="GO" id="GO:0034432">
    <property type="term" value="F:bis(5'-adenosyl)-pentaphosphatase activity"/>
    <property type="evidence" value="ECO:0007669"/>
    <property type="project" value="TreeGrafter"/>
</dbReference>
<accession>A0AAD3TRS3</accession>
<dbReference type="GO" id="GO:0071543">
    <property type="term" value="P:diphosphoinositol polyphosphate metabolic process"/>
    <property type="evidence" value="ECO:0007669"/>
    <property type="project" value="TreeGrafter"/>
</dbReference>
<dbReference type="GO" id="GO:0034431">
    <property type="term" value="F:bis(5'-adenosyl)-hexaphosphatase activity"/>
    <property type="evidence" value="ECO:0007669"/>
    <property type="project" value="TreeGrafter"/>
</dbReference>
<dbReference type="SUPFAM" id="SSF55811">
    <property type="entry name" value="Nudix"/>
    <property type="match status" value="1"/>
</dbReference>
<dbReference type="GO" id="GO:0005737">
    <property type="term" value="C:cytoplasm"/>
    <property type="evidence" value="ECO:0007669"/>
    <property type="project" value="TreeGrafter"/>
</dbReference>
<keyword evidence="1" id="KW-0479">Metal-binding</keyword>
<dbReference type="GO" id="GO:0008486">
    <property type="term" value="F:diphosphoinositol-polyphosphate diphosphatase activity"/>
    <property type="evidence" value="ECO:0007669"/>
    <property type="project" value="TreeGrafter"/>
</dbReference>
<feature type="region of interest" description="Disordered" evidence="4">
    <location>
        <begin position="57"/>
        <end position="81"/>
    </location>
</feature>
<dbReference type="Proteomes" id="UP001222932">
    <property type="component" value="Unassembled WGS sequence"/>
</dbReference>
<dbReference type="AlphaFoldDB" id="A0AAD3TRS3"/>
<dbReference type="PROSITE" id="PS00893">
    <property type="entry name" value="NUDIX_BOX"/>
    <property type="match status" value="1"/>
</dbReference>
<evidence type="ECO:0000313" key="6">
    <source>
        <dbReference type="EMBL" id="GMK55443.1"/>
    </source>
</evidence>
<keyword evidence="7" id="KW-1185">Reference proteome</keyword>
<evidence type="ECO:0000256" key="2">
    <source>
        <dbReference type="ARBA" id="ARBA00022801"/>
    </source>
</evidence>
<dbReference type="Gene3D" id="3.90.79.10">
    <property type="entry name" value="Nucleoside Triphosphate Pyrophosphohydrolase"/>
    <property type="match status" value="1"/>
</dbReference>
<reference evidence="6" key="1">
    <citation type="journal article" date="2023" name="BMC Genomics">
        <title>Chromosome-level genome assemblies of Cutaneotrichosporon spp. (Trichosporonales, Basidiomycota) reveal imbalanced evolution between nucleotide sequences and chromosome synteny.</title>
        <authorList>
            <person name="Kobayashi Y."/>
            <person name="Kayamori A."/>
            <person name="Aoki K."/>
            <person name="Shiwa Y."/>
            <person name="Matsutani M."/>
            <person name="Fujita N."/>
            <person name="Sugita T."/>
            <person name="Iwasaki W."/>
            <person name="Tanaka N."/>
            <person name="Takashima M."/>
        </authorList>
    </citation>
    <scope>NUCLEOTIDE SEQUENCE</scope>
    <source>
        <strain evidence="6">HIS016</strain>
    </source>
</reference>
<dbReference type="GO" id="GO:0000298">
    <property type="term" value="F:endopolyphosphatase activity"/>
    <property type="evidence" value="ECO:0007669"/>
    <property type="project" value="TreeGrafter"/>
</dbReference>
<proteinExistence type="inferred from homology"/>
<dbReference type="GO" id="GO:0046872">
    <property type="term" value="F:metal ion binding"/>
    <property type="evidence" value="ECO:0007669"/>
    <property type="project" value="UniProtKB-KW"/>
</dbReference>
<evidence type="ECO:0000256" key="3">
    <source>
        <dbReference type="RuleBase" id="RU003476"/>
    </source>
</evidence>
<evidence type="ECO:0000256" key="4">
    <source>
        <dbReference type="SAM" id="MobiDB-lite"/>
    </source>
</evidence>
<comment type="caution">
    <text evidence="6">The sequence shown here is derived from an EMBL/GenBank/DDBJ whole genome shotgun (WGS) entry which is preliminary data.</text>
</comment>
<evidence type="ECO:0000256" key="1">
    <source>
        <dbReference type="ARBA" id="ARBA00022723"/>
    </source>
</evidence>
<dbReference type="PROSITE" id="PS51462">
    <property type="entry name" value="NUDIX"/>
    <property type="match status" value="1"/>
</dbReference>
<feature type="domain" description="Nudix hydrolase" evidence="5">
    <location>
        <begin position="5"/>
        <end position="137"/>
    </location>
</feature>